<dbReference type="GO" id="GO:0003677">
    <property type="term" value="F:DNA binding"/>
    <property type="evidence" value="ECO:0007669"/>
    <property type="project" value="InterPro"/>
</dbReference>
<sequence length="571" mass="61399">HNFAQFLGAFVDAAVGRVGRAAGDAEAEAEAEAGAGAEAQERGAMASLTRNYRSHQSIVDLGNIVARDTGRGSALLARLRVPLTAQPSAPVVPVAVWASRTGADEARAIVRRIAGLLAAGDCRAADIAVISRVLNFGSYRPTDLIERELLRQGIAFVVRGGASGLRSARMQRMMALVRCVANPRDDVAAATCLEAFVRDVGPAGQRRVAAFGLAGSLRPLPLFERMRGIAGLAAAAGGLQRNARAAVGAFVARVDAWRRLVQAEQVSLRALVRDMYDAYLADAVAEPEDPRAPVGQKTLPPDALWEMVDAILDSLRSAPGVAAGGAIGADVGGATGADVGGGSGGVCLADPDAACSGVALNAFAAQLCLLSSSAEDPGRVSRPDGKQQKKKDKNKKDQPPQAVVITTVHQAKGLEWEHVFVPHFIENILPMGFRSPPEADSKKRAPTAAEVEEYRTQHYREEGRLAYVAITRARRGLYISTLAEYPVFWMRKFFDGECRPSRYLPDIMQPADDKKKQQLAQKGYGYEEEVYYDSEDSDDPRSKRYHKNVAYASAGKSRSDWYRKNSARGRK</sequence>
<feature type="region of interest" description="Disordered" evidence="5">
    <location>
        <begin position="530"/>
        <end position="549"/>
    </location>
</feature>
<dbReference type="InterPro" id="IPR014017">
    <property type="entry name" value="DNA_helicase_UvrD-like_C"/>
</dbReference>
<dbReference type="OrthoDB" id="1470711at2759"/>
<feature type="non-terminal residue" evidence="7">
    <location>
        <position position="1"/>
    </location>
</feature>
<accession>A0A9W8CNR0</accession>
<evidence type="ECO:0000256" key="5">
    <source>
        <dbReference type="SAM" id="MobiDB-lite"/>
    </source>
</evidence>
<dbReference type="EMBL" id="JANBOJ010000676">
    <property type="protein sequence ID" value="KAJ1718751.1"/>
    <property type="molecule type" value="Genomic_DNA"/>
</dbReference>
<dbReference type="AlphaFoldDB" id="A0A9W8CNR0"/>
<dbReference type="InterPro" id="IPR027417">
    <property type="entry name" value="P-loop_NTPase"/>
</dbReference>
<evidence type="ECO:0000259" key="6">
    <source>
        <dbReference type="PROSITE" id="PS51217"/>
    </source>
</evidence>
<keyword evidence="4" id="KW-0067">ATP-binding</keyword>
<dbReference type="SUPFAM" id="SSF52540">
    <property type="entry name" value="P-loop containing nucleoside triphosphate hydrolases"/>
    <property type="match status" value="1"/>
</dbReference>
<protein>
    <recommendedName>
        <fullName evidence="6">UvrD-like helicase C-terminal domain-containing protein</fullName>
    </recommendedName>
</protein>
<dbReference type="Gene3D" id="3.40.50.300">
    <property type="entry name" value="P-loop containing nucleotide triphosphate hydrolases"/>
    <property type="match status" value="2"/>
</dbReference>
<gene>
    <name evidence="7" type="ORF">LPJ53_006334</name>
</gene>
<keyword evidence="2" id="KW-0378">Hydrolase</keyword>
<keyword evidence="3" id="KW-0347">Helicase</keyword>
<feature type="domain" description="UvrD-like helicase C-terminal" evidence="6">
    <location>
        <begin position="62"/>
        <end position="413"/>
    </location>
</feature>
<dbReference type="GO" id="GO:0016787">
    <property type="term" value="F:hydrolase activity"/>
    <property type="evidence" value="ECO:0007669"/>
    <property type="project" value="UniProtKB-KW"/>
</dbReference>
<organism evidence="7 8">
    <name type="scientific">Coemansia erecta</name>
    <dbReference type="NCBI Taxonomy" id="147472"/>
    <lineage>
        <taxon>Eukaryota</taxon>
        <taxon>Fungi</taxon>
        <taxon>Fungi incertae sedis</taxon>
        <taxon>Zoopagomycota</taxon>
        <taxon>Kickxellomycotina</taxon>
        <taxon>Kickxellomycetes</taxon>
        <taxon>Kickxellales</taxon>
        <taxon>Kickxellaceae</taxon>
        <taxon>Coemansia</taxon>
    </lineage>
</organism>
<dbReference type="GO" id="GO:0043138">
    <property type="term" value="F:3'-5' DNA helicase activity"/>
    <property type="evidence" value="ECO:0007669"/>
    <property type="project" value="TreeGrafter"/>
</dbReference>
<dbReference type="PROSITE" id="PS51217">
    <property type="entry name" value="UVRD_HELICASE_CTER"/>
    <property type="match status" value="1"/>
</dbReference>
<dbReference type="PANTHER" id="PTHR11070">
    <property type="entry name" value="UVRD / RECB / PCRA DNA HELICASE FAMILY MEMBER"/>
    <property type="match status" value="1"/>
</dbReference>
<evidence type="ECO:0000313" key="7">
    <source>
        <dbReference type="EMBL" id="KAJ1718751.1"/>
    </source>
</evidence>
<dbReference type="Gene3D" id="1.10.486.10">
    <property type="entry name" value="PCRA, domain 4"/>
    <property type="match status" value="1"/>
</dbReference>
<comment type="caution">
    <text evidence="7">The sequence shown here is derived from an EMBL/GenBank/DDBJ whole genome shotgun (WGS) entry which is preliminary data.</text>
</comment>
<evidence type="ECO:0000313" key="8">
    <source>
        <dbReference type="Proteomes" id="UP001149813"/>
    </source>
</evidence>
<evidence type="ECO:0000256" key="1">
    <source>
        <dbReference type="ARBA" id="ARBA00022741"/>
    </source>
</evidence>
<evidence type="ECO:0000256" key="3">
    <source>
        <dbReference type="ARBA" id="ARBA00022806"/>
    </source>
</evidence>
<feature type="compositionally biased region" description="Basic and acidic residues" evidence="5">
    <location>
        <begin position="376"/>
        <end position="387"/>
    </location>
</feature>
<dbReference type="Proteomes" id="UP001149813">
    <property type="component" value="Unassembled WGS sequence"/>
</dbReference>
<reference evidence="7" key="1">
    <citation type="submission" date="2022-07" db="EMBL/GenBank/DDBJ databases">
        <title>Phylogenomic reconstructions and comparative analyses of Kickxellomycotina fungi.</title>
        <authorList>
            <person name="Reynolds N.K."/>
            <person name="Stajich J.E."/>
            <person name="Barry K."/>
            <person name="Grigoriev I.V."/>
            <person name="Crous P."/>
            <person name="Smith M.E."/>
        </authorList>
    </citation>
    <scope>NUCLEOTIDE SEQUENCE</scope>
    <source>
        <strain evidence="7">NBRC 32514</strain>
    </source>
</reference>
<feature type="region of interest" description="Disordered" evidence="5">
    <location>
        <begin position="374"/>
        <end position="401"/>
    </location>
</feature>
<evidence type="ECO:0000256" key="2">
    <source>
        <dbReference type="ARBA" id="ARBA00022801"/>
    </source>
</evidence>
<keyword evidence="8" id="KW-1185">Reference proteome</keyword>
<evidence type="ECO:0000256" key="4">
    <source>
        <dbReference type="ARBA" id="ARBA00022840"/>
    </source>
</evidence>
<name>A0A9W8CNR0_9FUNG</name>
<dbReference type="PANTHER" id="PTHR11070:SF2">
    <property type="entry name" value="ATP-DEPENDENT DNA HELICASE SRS2"/>
    <property type="match status" value="1"/>
</dbReference>
<dbReference type="GO" id="GO:0005524">
    <property type="term" value="F:ATP binding"/>
    <property type="evidence" value="ECO:0007669"/>
    <property type="project" value="UniProtKB-KW"/>
</dbReference>
<proteinExistence type="predicted"/>
<dbReference type="GO" id="GO:0000725">
    <property type="term" value="P:recombinational repair"/>
    <property type="evidence" value="ECO:0007669"/>
    <property type="project" value="TreeGrafter"/>
</dbReference>
<dbReference type="Pfam" id="PF13361">
    <property type="entry name" value="UvrD_C"/>
    <property type="match status" value="2"/>
</dbReference>
<dbReference type="GO" id="GO:0005634">
    <property type="term" value="C:nucleus"/>
    <property type="evidence" value="ECO:0007669"/>
    <property type="project" value="TreeGrafter"/>
</dbReference>
<dbReference type="InterPro" id="IPR000212">
    <property type="entry name" value="DNA_helicase_UvrD/REP"/>
</dbReference>
<keyword evidence="1" id="KW-0547">Nucleotide-binding</keyword>